<dbReference type="Gene3D" id="3.90.550.10">
    <property type="entry name" value="Spore Coat Polysaccharide Biosynthesis Protein SpsA, Chain A"/>
    <property type="match status" value="1"/>
</dbReference>
<comment type="function">
    <text evidence="3">Catalyzes the formation of 4-diphosphocytidyl-2-C-methyl-D-erythritol from CTP and 2-C-methyl-D-erythritol 4-phosphate (MEP).</text>
</comment>
<dbReference type="InterPro" id="IPR029044">
    <property type="entry name" value="Nucleotide-diphossugar_trans"/>
</dbReference>
<evidence type="ECO:0000256" key="3">
    <source>
        <dbReference type="HAMAP-Rule" id="MF_00108"/>
    </source>
</evidence>
<dbReference type="Pfam" id="PF01128">
    <property type="entry name" value="IspD"/>
    <property type="match status" value="1"/>
</dbReference>
<dbReference type="AlphaFoldDB" id="B9XP94"/>
<dbReference type="SUPFAM" id="SSF53448">
    <property type="entry name" value="Nucleotide-diphospho-sugar transferases"/>
    <property type="match status" value="1"/>
</dbReference>
<comment type="similarity">
    <text evidence="3">Belongs to the IspD/TarI cytidylyltransferase family. IspD subfamily.</text>
</comment>
<comment type="caution">
    <text evidence="4">The sequence shown here is derived from an EMBL/GenBank/DDBJ whole genome shotgun (WGS) entry which is preliminary data.</text>
</comment>
<dbReference type="HAMAP" id="MF_00108">
    <property type="entry name" value="IspD"/>
    <property type="match status" value="1"/>
</dbReference>
<name>B9XP94_PEDPL</name>
<protein>
    <recommendedName>
        <fullName evidence="3">2-C-methyl-D-erythritol 4-phosphate cytidylyltransferase</fullName>
        <ecNumber evidence="3">2.7.7.60</ecNumber>
    </recommendedName>
    <alternativeName>
        <fullName evidence="3">4-diphosphocytidyl-2C-methyl-D-erythritol synthase</fullName>
    </alternativeName>
    <alternativeName>
        <fullName evidence="3">MEP cytidylyltransferase</fullName>
        <shortName evidence="3">MCT</shortName>
    </alternativeName>
</protein>
<dbReference type="PANTHER" id="PTHR32125:SF4">
    <property type="entry name" value="2-C-METHYL-D-ERYTHRITOL 4-PHOSPHATE CYTIDYLYLTRANSFERASE, CHLOROPLASTIC"/>
    <property type="match status" value="1"/>
</dbReference>
<keyword evidence="1 3" id="KW-0808">Transferase</keyword>
<evidence type="ECO:0000256" key="1">
    <source>
        <dbReference type="ARBA" id="ARBA00022679"/>
    </source>
</evidence>
<dbReference type="RefSeq" id="WP_007417630.1">
    <property type="nucleotide sequence ID" value="NZ_ABOX02000045.1"/>
</dbReference>
<organism evidence="4 5">
    <name type="scientific">Pedosphaera parvula (strain Ellin514)</name>
    <dbReference type="NCBI Taxonomy" id="320771"/>
    <lineage>
        <taxon>Bacteria</taxon>
        <taxon>Pseudomonadati</taxon>
        <taxon>Verrucomicrobiota</taxon>
        <taxon>Pedosphaerae</taxon>
        <taxon>Pedosphaerales</taxon>
        <taxon>Pedosphaeraceae</taxon>
        <taxon>Pedosphaera</taxon>
    </lineage>
</organism>
<dbReference type="UniPathway" id="UPA00056">
    <property type="reaction ID" value="UER00093"/>
</dbReference>
<dbReference type="NCBIfam" id="TIGR00453">
    <property type="entry name" value="ispD"/>
    <property type="match status" value="1"/>
</dbReference>
<feature type="site" description="Transition state stabilizer" evidence="3">
    <location>
        <position position="21"/>
    </location>
</feature>
<proteinExistence type="inferred from homology"/>
<feature type="site" description="Transition state stabilizer" evidence="3">
    <location>
        <position position="14"/>
    </location>
</feature>
<keyword evidence="3" id="KW-0414">Isoprene biosynthesis</keyword>
<evidence type="ECO:0000313" key="4">
    <source>
        <dbReference type="EMBL" id="EEF58345.1"/>
    </source>
</evidence>
<dbReference type="CDD" id="cd02516">
    <property type="entry name" value="CDP-ME_synthetase"/>
    <property type="match status" value="1"/>
</dbReference>
<dbReference type="InterPro" id="IPR001228">
    <property type="entry name" value="IspD"/>
</dbReference>
<dbReference type="STRING" id="320771.Cflav_PD1284"/>
<evidence type="ECO:0000256" key="2">
    <source>
        <dbReference type="ARBA" id="ARBA00022695"/>
    </source>
</evidence>
<accession>B9XP94</accession>
<keyword evidence="5" id="KW-1185">Reference proteome</keyword>
<dbReference type="Proteomes" id="UP000003688">
    <property type="component" value="Unassembled WGS sequence"/>
</dbReference>
<comment type="catalytic activity">
    <reaction evidence="3">
        <text>2-C-methyl-D-erythritol 4-phosphate + CTP + H(+) = 4-CDP-2-C-methyl-D-erythritol + diphosphate</text>
        <dbReference type="Rhea" id="RHEA:13429"/>
        <dbReference type="ChEBI" id="CHEBI:15378"/>
        <dbReference type="ChEBI" id="CHEBI:33019"/>
        <dbReference type="ChEBI" id="CHEBI:37563"/>
        <dbReference type="ChEBI" id="CHEBI:57823"/>
        <dbReference type="ChEBI" id="CHEBI:58262"/>
        <dbReference type="EC" id="2.7.7.60"/>
    </reaction>
</comment>
<dbReference type="EC" id="2.7.7.60" evidence="3"/>
<dbReference type="GO" id="GO:0019288">
    <property type="term" value="P:isopentenyl diphosphate biosynthetic process, methylerythritol 4-phosphate pathway"/>
    <property type="evidence" value="ECO:0007669"/>
    <property type="project" value="UniProtKB-UniRule"/>
</dbReference>
<comment type="pathway">
    <text evidence="3">Isoprenoid biosynthesis; isopentenyl diphosphate biosynthesis via DXP pathway; isopentenyl diphosphate from 1-deoxy-D-xylulose 5-phosphate: step 2/6.</text>
</comment>
<dbReference type="EMBL" id="ABOX02000045">
    <property type="protein sequence ID" value="EEF58345.1"/>
    <property type="molecule type" value="Genomic_DNA"/>
</dbReference>
<dbReference type="GO" id="GO:0050518">
    <property type="term" value="F:2-C-methyl-D-erythritol 4-phosphate cytidylyltransferase activity"/>
    <property type="evidence" value="ECO:0007669"/>
    <property type="project" value="UniProtKB-UniRule"/>
</dbReference>
<dbReference type="FunFam" id="3.90.550.10:FF:000003">
    <property type="entry name" value="2-C-methyl-D-erythritol 4-phosphate cytidylyltransferase"/>
    <property type="match status" value="1"/>
</dbReference>
<feature type="site" description="Positions MEP for the nucleophilic attack" evidence="3">
    <location>
        <position position="209"/>
    </location>
</feature>
<feature type="site" description="Positions MEP for the nucleophilic attack" evidence="3">
    <location>
        <position position="153"/>
    </location>
</feature>
<keyword evidence="2 3" id="KW-0548">Nucleotidyltransferase</keyword>
<evidence type="ECO:0000313" key="5">
    <source>
        <dbReference type="Proteomes" id="UP000003688"/>
    </source>
</evidence>
<gene>
    <name evidence="3" type="primary">ispD</name>
    <name evidence="4" type="ORF">Cflav_PD1284</name>
</gene>
<reference evidence="4 5" key="1">
    <citation type="journal article" date="2011" name="J. Bacteriol.">
        <title>Genome sequence of 'Pedosphaera parvula' Ellin514, an aerobic Verrucomicrobial isolate from pasture soil.</title>
        <authorList>
            <person name="Kant R."/>
            <person name="van Passel M.W."/>
            <person name="Sangwan P."/>
            <person name="Palva A."/>
            <person name="Lucas S."/>
            <person name="Copeland A."/>
            <person name="Lapidus A."/>
            <person name="Glavina Del Rio T."/>
            <person name="Dalin E."/>
            <person name="Tice H."/>
            <person name="Bruce D."/>
            <person name="Goodwin L."/>
            <person name="Pitluck S."/>
            <person name="Chertkov O."/>
            <person name="Larimer F.W."/>
            <person name="Land M.L."/>
            <person name="Hauser L."/>
            <person name="Brettin T.S."/>
            <person name="Detter J.C."/>
            <person name="Han S."/>
            <person name="de Vos W.M."/>
            <person name="Janssen P.H."/>
            <person name="Smidt H."/>
        </authorList>
    </citation>
    <scope>NUCLEOTIDE SEQUENCE [LARGE SCALE GENOMIC DNA]</scope>
    <source>
        <strain evidence="4 5">Ellin514</strain>
    </source>
</reference>
<dbReference type="InterPro" id="IPR034683">
    <property type="entry name" value="IspD/TarI"/>
</dbReference>
<dbReference type="InterPro" id="IPR050088">
    <property type="entry name" value="IspD/TarI_cytidylyltransf_bact"/>
</dbReference>
<sequence length="227" mass="24613">MVSAVIVAAGKGTRMGPNIDKLFLEVAGRPVVAHTWQRFVEADSVHEIVVVVRDGMQSAFAELAEEHGLNKPYRLVIGGAERQDSVWNGLESISPRSEIVAIQDGARPCTSADLINATISAAREMGAAVAAQPVTDTIKESEDGKMVSRTLQRSKLWAVQTPQTFRVEVIRRALTAVRHRGLQVTDDTAACELIGQSVRLVSGIAPNPKVTVPADLAYIELLLRQRK</sequence>
<dbReference type="PANTHER" id="PTHR32125">
    <property type="entry name" value="2-C-METHYL-D-ERYTHRITOL 4-PHOSPHATE CYTIDYLYLTRANSFERASE, CHLOROPLASTIC"/>
    <property type="match status" value="1"/>
</dbReference>